<feature type="region of interest" description="Disordered" evidence="1">
    <location>
        <begin position="1"/>
        <end position="20"/>
    </location>
</feature>
<reference evidence="2" key="1">
    <citation type="journal article" date="2020" name="Stud. Mycol.">
        <title>101 Dothideomycetes genomes: a test case for predicting lifestyles and emergence of pathogens.</title>
        <authorList>
            <person name="Haridas S."/>
            <person name="Albert R."/>
            <person name="Binder M."/>
            <person name="Bloem J."/>
            <person name="Labutti K."/>
            <person name="Salamov A."/>
            <person name="Andreopoulos B."/>
            <person name="Baker S."/>
            <person name="Barry K."/>
            <person name="Bills G."/>
            <person name="Bluhm B."/>
            <person name="Cannon C."/>
            <person name="Castanera R."/>
            <person name="Culley D."/>
            <person name="Daum C."/>
            <person name="Ezra D."/>
            <person name="Gonzalez J."/>
            <person name="Henrissat B."/>
            <person name="Kuo A."/>
            <person name="Liang C."/>
            <person name="Lipzen A."/>
            <person name="Lutzoni F."/>
            <person name="Magnuson J."/>
            <person name="Mondo S."/>
            <person name="Nolan M."/>
            <person name="Ohm R."/>
            <person name="Pangilinan J."/>
            <person name="Park H.-J."/>
            <person name="Ramirez L."/>
            <person name="Alfaro M."/>
            <person name="Sun H."/>
            <person name="Tritt A."/>
            <person name="Yoshinaga Y."/>
            <person name="Zwiers L.-H."/>
            <person name="Turgeon B."/>
            <person name="Goodwin S."/>
            <person name="Spatafora J."/>
            <person name="Crous P."/>
            <person name="Grigoriev I."/>
        </authorList>
    </citation>
    <scope>NUCLEOTIDE SEQUENCE</scope>
    <source>
        <strain evidence="2">CBS 121410</strain>
    </source>
</reference>
<dbReference type="AlphaFoldDB" id="A0A9P4HXW3"/>
<feature type="non-terminal residue" evidence="2">
    <location>
        <position position="250"/>
    </location>
</feature>
<gene>
    <name evidence="2" type="ORF">K490DRAFT_7830</name>
</gene>
<dbReference type="SUPFAM" id="SSF69848">
    <property type="entry name" value="LCCL domain"/>
    <property type="match status" value="1"/>
</dbReference>
<keyword evidence="3" id="KW-1185">Reference proteome</keyword>
<name>A0A9P4HXW3_9PEZI</name>
<feature type="compositionally biased region" description="Basic residues" evidence="1">
    <location>
        <begin position="1"/>
        <end position="19"/>
    </location>
</feature>
<evidence type="ECO:0000256" key="1">
    <source>
        <dbReference type="SAM" id="MobiDB-lite"/>
    </source>
</evidence>
<organism evidence="2 3">
    <name type="scientific">Saccharata proteae CBS 121410</name>
    <dbReference type="NCBI Taxonomy" id="1314787"/>
    <lineage>
        <taxon>Eukaryota</taxon>
        <taxon>Fungi</taxon>
        <taxon>Dikarya</taxon>
        <taxon>Ascomycota</taxon>
        <taxon>Pezizomycotina</taxon>
        <taxon>Dothideomycetes</taxon>
        <taxon>Dothideomycetes incertae sedis</taxon>
        <taxon>Botryosphaeriales</taxon>
        <taxon>Saccharataceae</taxon>
        <taxon>Saccharata</taxon>
    </lineage>
</organism>
<proteinExistence type="predicted"/>
<dbReference type="OrthoDB" id="3596986at2759"/>
<comment type="caution">
    <text evidence="2">The sequence shown here is derived from an EMBL/GenBank/DDBJ whole genome shotgun (WGS) entry which is preliminary data.</text>
</comment>
<dbReference type="Pfam" id="PF08642">
    <property type="entry name" value="Rxt3"/>
    <property type="match status" value="1"/>
</dbReference>
<evidence type="ECO:0000313" key="3">
    <source>
        <dbReference type="Proteomes" id="UP000799776"/>
    </source>
</evidence>
<accession>A0A9P4HXW3</accession>
<sequence>HHHHHHHAPHPVHHHHHAPRANNVPAAFPVLTKPTVETNNDEPLNRVKDVPRNHLGSTVYEAQYTPLPSRNTSIDDRYGARLVPKPLPDDTGKEGCTRTIRVPRFYVSDRERDVICLSKNVWGTDIYTNDSDVIGAAIHSGWIRGAWSEDVDVSMLDPRIGEAREADAKEMLTTKPANPVVPPPNMDVHITILILHSLAEYRSRVCYGLKSKGRKKHVGSSFKIEKIQWVDDAGTAHGEERTGKAQRERI</sequence>
<feature type="non-terminal residue" evidence="2">
    <location>
        <position position="1"/>
    </location>
</feature>
<dbReference type="InterPro" id="IPR013951">
    <property type="entry name" value="Rxt3"/>
</dbReference>
<dbReference type="EMBL" id="ML978713">
    <property type="protein sequence ID" value="KAF2089849.1"/>
    <property type="molecule type" value="Genomic_DNA"/>
</dbReference>
<dbReference type="InterPro" id="IPR036609">
    <property type="entry name" value="LCCL_sf"/>
</dbReference>
<dbReference type="Proteomes" id="UP000799776">
    <property type="component" value="Unassembled WGS sequence"/>
</dbReference>
<evidence type="ECO:0000313" key="2">
    <source>
        <dbReference type="EMBL" id="KAF2089849.1"/>
    </source>
</evidence>
<protein>
    <submittedName>
        <fullName evidence="2">Rxt3-domain-containing protein</fullName>
    </submittedName>
</protein>
<dbReference type="Gene3D" id="2.170.130.20">
    <property type="entry name" value="LCCL-like domain"/>
    <property type="match status" value="1"/>
</dbReference>